<dbReference type="EMBL" id="NVUS01000004">
    <property type="protein sequence ID" value="PCJ02573.1"/>
    <property type="molecule type" value="Genomic_DNA"/>
</dbReference>
<reference key="1">
    <citation type="submission" date="2017-08" db="EMBL/GenBank/DDBJ databases">
        <title>A dynamic microbial community with high functional redundancy inhabits the cold, oxic subseafloor aquifer.</title>
        <authorList>
            <person name="Tully B.J."/>
            <person name="Wheat C.G."/>
            <person name="Glazer B.T."/>
            <person name="Huber J.A."/>
        </authorList>
    </citation>
    <scope>NUCLEOTIDE SEQUENCE [LARGE SCALE GENOMIC DNA]</scope>
</reference>
<name>A0A2A4Z6E3_9PROT</name>
<proteinExistence type="predicted"/>
<evidence type="ECO:0008006" key="2">
    <source>
        <dbReference type="Google" id="ProtNLM"/>
    </source>
</evidence>
<evidence type="ECO:0000313" key="1">
    <source>
        <dbReference type="EMBL" id="PCJ02573.1"/>
    </source>
</evidence>
<comment type="caution">
    <text evidence="1">The sequence shown here is derived from an EMBL/GenBank/DDBJ whole genome shotgun (WGS) entry which is preliminary data.</text>
</comment>
<reference evidence="1" key="2">
    <citation type="journal article" date="2018" name="ISME J.">
        <title>A dynamic microbial community with high functional redundancy inhabits the cold, oxic subseafloor aquifer.</title>
        <authorList>
            <person name="Tully B.J."/>
            <person name="Wheat C.G."/>
            <person name="Glazer B.T."/>
            <person name="Huber J.A."/>
        </authorList>
    </citation>
    <scope>NUCLEOTIDE SEQUENCE</scope>
    <source>
        <strain evidence="1">NORP83</strain>
    </source>
</reference>
<dbReference type="AlphaFoldDB" id="A0A2A4Z6E3"/>
<protein>
    <recommendedName>
        <fullName evidence="2">DUF2158 domain-containing protein</fullName>
    </recommendedName>
</protein>
<accession>A0A2A4Z6E3</accession>
<gene>
    <name evidence="1" type="ORF">COB13_05125</name>
</gene>
<sequence length="66" mass="7192">MVKLVLNTTTDILTIKVGSKVKLHDGTCGVVDENIGDGQWLSCTMDEEDMPVLVHSQDLAEVHSPK</sequence>
<organism evidence="1">
    <name type="scientific">OCS116 cluster bacterium</name>
    <dbReference type="NCBI Taxonomy" id="2030921"/>
    <lineage>
        <taxon>Bacteria</taxon>
        <taxon>Pseudomonadati</taxon>
        <taxon>Pseudomonadota</taxon>
        <taxon>Alphaproteobacteria</taxon>
        <taxon>OCS116 cluster</taxon>
    </lineage>
</organism>